<keyword evidence="1" id="KW-0812">Transmembrane</keyword>
<evidence type="ECO:0000313" key="2">
    <source>
        <dbReference type="EMBL" id="MDE5419974.1"/>
    </source>
</evidence>
<keyword evidence="3" id="KW-1185">Reference proteome</keyword>
<dbReference type="EMBL" id="JAKJSC010000007">
    <property type="protein sequence ID" value="MDE5419974.1"/>
    <property type="molecule type" value="Genomic_DNA"/>
</dbReference>
<feature type="transmembrane region" description="Helical" evidence="1">
    <location>
        <begin position="70"/>
        <end position="90"/>
    </location>
</feature>
<gene>
    <name evidence="2" type="ORF">L3049_18450</name>
</gene>
<evidence type="ECO:0000313" key="3">
    <source>
        <dbReference type="Proteomes" id="UP001528920"/>
    </source>
</evidence>
<protein>
    <submittedName>
        <fullName evidence="2">Uncharacterized protein</fullName>
    </submittedName>
</protein>
<dbReference type="Proteomes" id="UP001528920">
    <property type="component" value="Unassembled WGS sequence"/>
</dbReference>
<feature type="transmembrane region" description="Helical" evidence="1">
    <location>
        <begin position="97"/>
        <end position="121"/>
    </location>
</feature>
<comment type="caution">
    <text evidence="2">The sequence shown here is derived from an EMBL/GenBank/DDBJ whole genome shotgun (WGS) entry which is preliminary data.</text>
</comment>
<accession>A0ABT5VX20</accession>
<name>A0ABT5VX20_9BACT</name>
<keyword evidence="1" id="KW-0472">Membrane</keyword>
<organism evidence="2 3">
    <name type="scientific">Paralabilibaculum antarcticum</name>
    <dbReference type="NCBI Taxonomy" id="2912572"/>
    <lineage>
        <taxon>Bacteria</taxon>
        <taxon>Pseudomonadati</taxon>
        <taxon>Bacteroidota</taxon>
        <taxon>Bacteroidia</taxon>
        <taxon>Marinilabiliales</taxon>
        <taxon>Marinifilaceae</taxon>
        <taxon>Paralabilibaculum</taxon>
    </lineage>
</organism>
<feature type="transmembrane region" description="Helical" evidence="1">
    <location>
        <begin position="26"/>
        <end position="50"/>
    </location>
</feature>
<dbReference type="RefSeq" id="WP_275111305.1">
    <property type="nucleotide sequence ID" value="NZ_JAKJSC010000007.1"/>
</dbReference>
<evidence type="ECO:0000256" key="1">
    <source>
        <dbReference type="SAM" id="Phobius"/>
    </source>
</evidence>
<reference evidence="2 3" key="1">
    <citation type="submission" date="2022-01" db="EMBL/GenBank/DDBJ databases">
        <title>Labilibaculum sp. nov, a marine bacterium isolated from Antarctica.</title>
        <authorList>
            <person name="Dai W."/>
        </authorList>
    </citation>
    <scope>NUCLEOTIDE SEQUENCE [LARGE SCALE GENOMIC DNA]</scope>
    <source>
        <strain evidence="2 3">DW002</strain>
    </source>
</reference>
<keyword evidence="1" id="KW-1133">Transmembrane helix</keyword>
<sequence>MENQQIEITETEPIPIQERRRNLLPWWIKTFVWIFLVFGVLAPICLILGLFGFQLQLDLYGLETNDPTSYLAFLLTGIFFFKGVTAFGLWTEKDWAIFLGYADALFGIGICVFVTLIYPFIDGNPGFHVSFRLELLLLFPFLFRLEKIKKDWNRLAVTTEG</sequence>
<proteinExistence type="predicted"/>